<sequence>MIFLTATLIYIAIGVLSGFLAGLLGVGGGSVLVPALAWAFELAHEPSQWVFRLALGTSMATILFTSLSSLLSHHRKEGVIWPIVGTFTPGILVGTLIGTFLARHVPSLGLVIFFALFMGLVAFQMIFEFKPKPGRVLPGKAGQLGVAALIGCVSSLVAVGGAAMTVPFLTWCNVSIRKAIGTAAALGFPIALGGTLGFVFNGWAAPGLPEGSVGFVYLPALVWTVLASMLTAPLGARATQVLPAHILRKVFAVVLLCVSVEMLHGAWTKLS</sequence>
<protein>
    <recommendedName>
        <fullName evidence="5">Probable membrane transporter protein</fullName>
    </recommendedName>
</protein>
<evidence type="ECO:0000256" key="2">
    <source>
        <dbReference type="ARBA" id="ARBA00022692"/>
    </source>
</evidence>
<keyword evidence="3 5" id="KW-1133">Transmembrane helix</keyword>
<dbReference type="InterPro" id="IPR002781">
    <property type="entry name" value="TM_pro_TauE-like"/>
</dbReference>
<gene>
    <name evidence="6" type="ORF">GCM10007875_26260</name>
</gene>
<proteinExistence type="inferred from homology"/>
<evidence type="ECO:0000256" key="1">
    <source>
        <dbReference type="ARBA" id="ARBA00004141"/>
    </source>
</evidence>
<feature type="transmembrane region" description="Helical" evidence="5">
    <location>
        <begin position="108"/>
        <end position="127"/>
    </location>
</feature>
<comment type="similarity">
    <text evidence="5">Belongs to the 4-toluene sulfonate uptake permease (TSUP) (TC 2.A.102) family.</text>
</comment>
<feature type="transmembrane region" description="Helical" evidence="5">
    <location>
        <begin position="183"/>
        <end position="203"/>
    </location>
</feature>
<feature type="transmembrane region" description="Helical" evidence="5">
    <location>
        <begin position="79"/>
        <end position="101"/>
    </location>
</feature>
<organism evidence="6 7">
    <name type="scientific">Limnobacter litoralis</name>
    <dbReference type="NCBI Taxonomy" id="481366"/>
    <lineage>
        <taxon>Bacteria</taxon>
        <taxon>Pseudomonadati</taxon>
        <taxon>Pseudomonadota</taxon>
        <taxon>Betaproteobacteria</taxon>
        <taxon>Burkholderiales</taxon>
        <taxon>Burkholderiaceae</taxon>
        <taxon>Limnobacter</taxon>
    </lineage>
</organism>
<feature type="transmembrane region" description="Helical" evidence="5">
    <location>
        <begin position="49"/>
        <end position="67"/>
    </location>
</feature>
<evidence type="ECO:0000256" key="5">
    <source>
        <dbReference type="RuleBase" id="RU363041"/>
    </source>
</evidence>
<feature type="transmembrane region" description="Helical" evidence="5">
    <location>
        <begin position="6"/>
        <end position="37"/>
    </location>
</feature>
<feature type="transmembrane region" description="Helical" evidence="5">
    <location>
        <begin position="147"/>
        <end position="171"/>
    </location>
</feature>
<comment type="caution">
    <text evidence="6">The sequence shown here is derived from an EMBL/GenBank/DDBJ whole genome shotgun (WGS) entry which is preliminary data.</text>
</comment>
<comment type="subcellular location">
    <subcellularLocation>
        <location evidence="5">Cell membrane</location>
        <topology evidence="5">Multi-pass membrane protein</topology>
    </subcellularLocation>
    <subcellularLocation>
        <location evidence="1">Membrane</location>
        <topology evidence="1">Multi-pass membrane protein</topology>
    </subcellularLocation>
</comment>
<keyword evidence="7" id="KW-1185">Reference proteome</keyword>
<evidence type="ECO:0000256" key="3">
    <source>
        <dbReference type="ARBA" id="ARBA00022989"/>
    </source>
</evidence>
<keyword evidence="5" id="KW-1003">Cell membrane</keyword>
<keyword evidence="2 5" id="KW-0812">Transmembrane</keyword>
<dbReference type="PANTHER" id="PTHR43483:SF3">
    <property type="entry name" value="MEMBRANE TRANSPORTER PROTEIN HI_0806-RELATED"/>
    <property type="match status" value="1"/>
</dbReference>
<evidence type="ECO:0000256" key="4">
    <source>
        <dbReference type="ARBA" id="ARBA00023136"/>
    </source>
</evidence>
<evidence type="ECO:0000313" key="7">
    <source>
        <dbReference type="Proteomes" id="UP001156664"/>
    </source>
</evidence>
<dbReference type="PANTHER" id="PTHR43483">
    <property type="entry name" value="MEMBRANE TRANSPORTER PROTEIN HI_0806-RELATED"/>
    <property type="match status" value="1"/>
</dbReference>
<dbReference type="EMBL" id="BSOJ01000032">
    <property type="protein sequence ID" value="GLR27535.1"/>
    <property type="molecule type" value="Genomic_DNA"/>
</dbReference>
<keyword evidence="4 5" id="KW-0472">Membrane</keyword>
<dbReference type="Pfam" id="PF01925">
    <property type="entry name" value="TauE"/>
    <property type="match status" value="1"/>
</dbReference>
<evidence type="ECO:0000313" key="6">
    <source>
        <dbReference type="EMBL" id="GLR27535.1"/>
    </source>
</evidence>
<feature type="transmembrane region" description="Helical" evidence="5">
    <location>
        <begin position="215"/>
        <end position="234"/>
    </location>
</feature>
<name>A0ABQ5YUP2_9BURK</name>
<reference evidence="7" key="1">
    <citation type="journal article" date="2019" name="Int. J. Syst. Evol. Microbiol.">
        <title>The Global Catalogue of Microorganisms (GCM) 10K type strain sequencing project: providing services to taxonomists for standard genome sequencing and annotation.</title>
        <authorList>
            <consortium name="The Broad Institute Genomics Platform"/>
            <consortium name="The Broad Institute Genome Sequencing Center for Infectious Disease"/>
            <person name="Wu L."/>
            <person name="Ma J."/>
        </authorList>
    </citation>
    <scope>NUCLEOTIDE SEQUENCE [LARGE SCALE GENOMIC DNA]</scope>
    <source>
        <strain evidence="7">NBRC 105857</strain>
    </source>
</reference>
<feature type="transmembrane region" description="Helical" evidence="5">
    <location>
        <begin position="246"/>
        <end position="267"/>
    </location>
</feature>
<accession>A0ABQ5YUP2</accession>
<dbReference type="RefSeq" id="WP_284282362.1">
    <property type="nucleotide sequence ID" value="NZ_BSOJ01000032.1"/>
</dbReference>
<dbReference type="Proteomes" id="UP001156664">
    <property type="component" value="Unassembled WGS sequence"/>
</dbReference>